<feature type="chain" id="PRO_5040760893" evidence="2">
    <location>
        <begin position="22"/>
        <end position="133"/>
    </location>
</feature>
<dbReference type="PROSITE" id="PS51257">
    <property type="entry name" value="PROKAR_LIPOPROTEIN"/>
    <property type="match status" value="1"/>
</dbReference>
<gene>
    <name evidence="3" type="ORF">LR394_04275</name>
</gene>
<accession>A0A9X1NAD0</accession>
<organism evidence="3 4">
    <name type="scientific">Kineosporia babensis</name>
    <dbReference type="NCBI Taxonomy" id="499548"/>
    <lineage>
        <taxon>Bacteria</taxon>
        <taxon>Bacillati</taxon>
        <taxon>Actinomycetota</taxon>
        <taxon>Actinomycetes</taxon>
        <taxon>Kineosporiales</taxon>
        <taxon>Kineosporiaceae</taxon>
        <taxon>Kineosporia</taxon>
    </lineage>
</organism>
<feature type="signal peptide" evidence="2">
    <location>
        <begin position="1"/>
        <end position="21"/>
    </location>
</feature>
<dbReference type="EMBL" id="JAJOMB010000002">
    <property type="protein sequence ID" value="MCD5310099.1"/>
    <property type="molecule type" value="Genomic_DNA"/>
</dbReference>
<keyword evidence="4" id="KW-1185">Reference proteome</keyword>
<name>A0A9X1NAD0_9ACTN</name>
<dbReference type="Proteomes" id="UP001138997">
    <property type="component" value="Unassembled WGS sequence"/>
</dbReference>
<proteinExistence type="predicted"/>
<evidence type="ECO:0000256" key="1">
    <source>
        <dbReference type="SAM" id="MobiDB-lite"/>
    </source>
</evidence>
<evidence type="ECO:0000313" key="4">
    <source>
        <dbReference type="Proteomes" id="UP001138997"/>
    </source>
</evidence>
<protein>
    <submittedName>
        <fullName evidence="3">Uncharacterized protein</fullName>
    </submittedName>
</protein>
<comment type="caution">
    <text evidence="3">The sequence shown here is derived from an EMBL/GenBank/DDBJ whole genome shotgun (WGS) entry which is preliminary data.</text>
</comment>
<keyword evidence="2" id="KW-0732">Signal</keyword>
<evidence type="ECO:0000256" key="2">
    <source>
        <dbReference type="SAM" id="SignalP"/>
    </source>
</evidence>
<dbReference type="RefSeq" id="WP_231439027.1">
    <property type="nucleotide sequence ID" value="NZ_JAJOMB010000002.1"/>
</dbReference>
<feature type="region of interest" description="Disordered" evidence="1">
    <location>
        <begin position="25"/>
        <end position="48"/>
    </location>
</feature>
<evidence type="ECO:0000313" key="3">
    <source>
        <dbReference type="EMBL" id="MCD5310099.1"/>
    </source>
</evidence>
<reference evidence="3" key="1">
    <citation type="submission" date="2021-11" db="EMBL/GenBank/DDBJ databases">
        <title>Streptomyces corallinus and Kineosporia corallina sp. nov., two new coral-derived marine actinobacteria.</title>
        <authorList>
            <person name="Buangrab K."/>
            <person name="Sutthacheep M."/>
            <person name="Yeemin T."/>
            <person name="Harunari E."/>
            <person name="Igarashi Y."/>
            <person name="Sripreechasak P."/>
            <person name="Kanchanasin P."/>
            <person name="Tanasupawat S."/>
            <person name="Phongsopitanun W."/>
        </authorList>
    </citation>
    <scope>NUCLEOTIDE SEQUENCE</scope>
    <source>
        <strain evidence="3">JCM 31032</strain>
    </source>
</reference>
<dbReference type="AlphaFoldDB" id="A0A9X1NAD0"/>
<sequence>MKFSGILIRGWFVAGAAVTLAACSSSSEPKPDQAVPSPMPSTGQELPAECATGTDLAHELSDPRVTQVEVVGDCHSIAVSTALTGQQVDLALLVCASAAELAYADQAVTAVDVLGESGQALAASTRDQACAAA</sequence>